<protein>
    <recommendedName>
        <fullName evidence="3">CCHC-type domain-containing protein</fullName>
    </recommendedName>
</protein>
<dbReference type="Pfam" id="PF00098">
    <property type="entry name" value="zf-CCHC"/>
    <property type="match status" value="1"/>
</dbReference>
<feature type="compositionally biased region" description="Basic and acidic residues" evidence="2">
    <location>
        <begin position="343"/>
        <end position="356"/>
    </location>
</feature>
<dbReference type="Pfam" id="PF14223">
    <property type="entry name" value="Retrotran_gag_2"/>
    <property type="match status" value="1"/>
</dbReference>
<dbReference type="Gene3D" id="4.10.60.10">
    <property type="entry name" value="Zinc finger, CCHC-type"/>
    <property type="match status" value="1"/>
</dbReference>
<feature type="region of interest" description="Disordered" evidence="2">
    <location>
        <begin position="343"/>
        <end position="372"/>
    </location>
</feature>
<dbReference type="Pfam" id="PF22936">
    <property type="entry name" value="Pol_BBD"/>
    <property type="match status" value="1"/>
</dbReference>
<keyword evidence="1" id="KW-0863">Zinc-finger</keyword>
<keyword evidence="1" id="KW-0862">Zinc</keyword>
<evidence type="ECO:0000256" key="1">
    <source>
        <dbReference type="PROSITE-ProRule" id="PRU00047"/>
    </source>
</evidence>
<dbReference type="GO" id="GO:0003676">
    <property type="term" value="F:nucleic acid binding"/>
    <property type="evidence" value="ECO:0007669"/>
    <property type="project" value="InterPro"/>
</dbReference>
<feature type="domain" description="CCHC-type" evidence="3">
    <location>
        <begin position="215"/>
        <end position="230"/>
    </location>
</feature>
<dbReference type="GO" id="GO:0008270">
    <property type="term" value="F:zinc ion binding"/>
    <property type="evidence" value="ECO:0007669"/>
    <property type="project" value="UniProtKB-KW"/>
</dbReference>
<sequence>MATSNLEYVSINKFTGKNYPQWKFQLKCALMVKGLYGYVDGTIKNPAADKTTELEKYCKEDAMELFLISYSVDYNQIRLIESCNSAAKAIEKLNSVYKQKSESFKMVLLEKFHNLNMKKEDSVIQYITKVENLAHELKDAEENSSETAIITKVLSTLPMKFRNFSQAWLSMEETLQTLSNLTSQLLDEESTLTVTENFDTALSLSKSYNNKRIVCYNCKKSGHLARFCKEKVENKTEKHNTFNYKSKKVAFGDNSELKVTRKGRAEVRNLIKNQWTNAVINEVFYIPELKRNLLSEGVLTGKGKQHKSSFKSCEKRGTGAGGLIYCDVGGPLLQPSTKKIFTKEEKSQKEETECVKPETPNLEPSEKEANEAEIVQPVEERILEENVLNEEEEDDNNHEVVR</sequence>
<dbReference type="PROSITE" id="PS50158">
    <property type="entry name" value="ZF_CCHC"/>
    <property type="match status" value="1"/>
</dbReference>
<dbReference type="InterPro" id="IPR001878">
    <property type="entry name" value="Znf_CCHC"/>
</dbReference>
<evidence type="ECO:0000256" key="2">
    <source>
        <dbReference type="SAM" id="MobiDB-lite"/>
    </source>
</evidence>
<dbReference type="OrthoDB" id="6778479at2759"/>
<name>A0A8K0CTY0_IGNLU</name>
<gene>
    <name evidence="4" type="ORF">ILUMI_15886</name>
</gene>
<dbReference type="EMBL" id="VTPC01055240">
    <property type="protein sequence ID" value="KAF2890287.1"/>
    <property type="molecule type" value="Genomic_DNA"/>
</dbReference>
<accession>A0A8K0CTY0</accession>
<dbReference type="PANTHER" id="PTHR47481">
    <property type="match status" value="1"/>
</dbReference>
<evidence type="ECO:0000313" key="4">
    <source>
        <dbReference type="EMBL" id="KAF2890287.1"/>
    </source>
</evidence>
<keyword evidence="5" id="KW-1185">Reference proteome</keyword>
<comment type="caution">
    <text evidence="4">The sequence shown here is derived from an EMBL/GenBank/DDBJ whole genome shotgun (WGS) entry which is preliminary data.</text>
</comment>
<proteinExistence type="predicted"/>
<keyword evidence="1" id="KW-0479">Metal-binding</keyword>
<dbReference type="InterPro" id="IPR036875">
    <property type="entry name" value="Znf_CCHC_sf"/>
</dbReference>
<evidence type="ECO:0000259" key="3">
    <source>
        <dbReference type="PROSITE" id="PS50158"/>
    </source>
</evidence>
<dbReference type="AlphaFoldDB" id="A0A8K0CTY0"/>
<dbReference type="SUPFAM" id="SSF57756">
    <property type="entry name" value="Retrovirus zinc finger-like domains"/>
    <property type="match status" value="1"/>
</dbReference>
<reference evidence="4" key="1">
    <citation type="submission" date="2019-08" db="EMBL/GenBank/DDBJ databases">
        <title>The genome of the North American firefly Photinus pyralis.</title>
        <authorList>
            <consortium name="Photinus pyralis genome working group"/>
            <person name="Fallon T.R."/>
            <person name="Sander Lower S.E."/>
            <person name="Weng J.-K."/>
        </authorList>
    </citation>
    <scope>NUCLEOTIDE SEQUENCE</scope>
    <source>
        <strain evidence="4">TRF0915ILg1</strain>
        <tissue evidence="4">Whole body</tissue>
    </source>
</reference>
<evidence type="ECO:0000313" key="5">
    <source>
        <dbReference type="Proteomes" id="UP000801492"/>
    </source>
</evidence>
<dbReference type="InterPro" id="IPR054722">
    <property type="entry name" value="PolX-like_BBD"/>
</dbReference>
<dbReference type="SMART" id="SM00343">
    <property type="entry name" value="ZnF_C2HC"/>
    <property type="match status" value="1"/>
</dbReference>
<dbReference type="PANTHER" id="PTHR47481:SF37">
    <property type="entry name" value="RETROTRANSPOSON GAG DOMAIN-CONTAINING PROTEIN"/>
    <property type="match status" value="1"/>
</dbReference>
<dbReference type="Proteomes" id="UP000801492">
    <property type="component" value="Unassembled WGS sequence"/>
</dbReference>
<organism evidence="4 5">
    <name type="scientific">Ignelater luminosus</name>
    <name type="common">Cucubano</name>
    <name type="synonym">Pyrophorus luminosus</name>
    <dbReference type="NCBI Taxonomy" id="2038154"/>
    <lineage>
        <taxon>Eukaryota</taxon>
        <taxon>Metazoa</taxon>
        <taxon>Ecdysozoa</taxon>
        <taxon>Arthropoda</taxon>
        <taxon>Hexapoda</taxon>
        <taxon>Insecta</taxon>
        <taxon>Pterygota</taxon>
        <taxon>Neoptera</taxon>
        <taxon>Endopterygota</taxon>
        <taxon>Coleoptera</taxon>
        <taxon>Polyphaga</taxon>
        <taxon>Elateriformia</taxon>
        <taxon>Elateroidea</taxon>
        <taxon>Elateridae</taxon>
        <taxon>Agrypninae</taxon>
        <taxon>Pyrophorini</taxon>
        <taxon>Ignelater</taxon>
    </lineage>
</organism>